<dbReference type="PANTHER" id="PTHR43685">
    <property type="entry name" value="GLYCOSYLTRANSFERASE"/>
    <property type="match status" value="1"/>
</dbReference>
<reference evidence="3 4" key="1">
    <citation type="submission" date="2024-04" db="EMBL/GenBank/DDBJ databases">
        <title>Isolation of an actinomycete strain from pig manure.</title>
        <authorList>
            <person name="Gong T."/>
            <person name="Yu Z."/>
            <person name="An M."/>
            <person name="Wei C."/>
            <person name="Yang W."/>
            <person name="Liu L."/>
        </authorList>
    </citation>
    <scope>NUCLEOTIDE SEQUENCE [LARGE SCALE GENOMIC DNA]</scope>
    <source>
        <strain evidence="3 4">ZF39</strain>
    </source>
</reference>
<keyword evidence="1" id="KW-0812">Transmembrane</keyword>
<keyword evidence="1" id="KW-0472">Membrane</keyword>
<dbReference type="RefSeq" id="WP_425308350.1">
    <property type="nucleotide sequence ID" value="NZ_CP154795.1"/>
</dbReference>
<dbReference type="EC" id="2.4.-.-" evidence="3"/>
<organism evidence="3 4">
    <name type="scientific">Ammonicoccus fulvus</name>
    <dbReference type="NCBI Taxonomy" id="3138240"/>
    <lineage>
        <taxon>Bacteria</taxon>
        <taxon>Bacillati</taxon>
        <taxon>Actinomycetota</taxon>
        <taxon>Actinomycetes</taxon>
        <taxon>Propionibacteriales</taxon>
        <taxon>Propionibacteriaceae</taxon>
        <taxon>Ammonicoccus</taxon>
    </lineage>
</organism>
<dbReference type="GO" id="GO:0016757">
    <property type="term" value="F:glycosyltransferase activity"/>
    <property type="evidence" value="ECO:0007669"/>
    <property type="project" value="UniProtKB-KW"/>
</dbReference>
<protein>
    <submittedName>
        <fullName evidence="3">Glycosyltransferase family 2 protein</fullName>
        <ecNumber evidence="3">2.4.-.-</ecNumber>
    </submittedName>
</protein>
<keyword evidence="4" id="KW-1185">Reference proteome</keyword>
<keyword evidence="3" id="KW-0328">Glycosyltransferase</keyword>
<dbReference type="SUPFAM" id="SSF53448">
    <property type="entry name" value="Nucleotide-diphospho-sugar transferases"/>
    <property type="match status" value="1"/>
</dbReference>
<dbReference type="Proteomes" id="UP001442841">
    <property type="component" value="Chromosome"/>
</dbReference>
<dbReference type="Gene3D" id="3.90.550.10">
    <property type="entry name" value="Spore Coat Polysaccharide Biosynthesis Protein SpsA, Chain A"/>
    <property type="match status" value="1"/>
</dbReference>
<sequence length="348" mass="37452">MTILLTWPEGTWPAVSFVMPVLNERPYLADAVAAVLGQDYPGETELVLALGPSNDGTTELAEQLAATEPRLRLVHNPVAHIPVALNLAIAASRNPVVIRVDAHSEIPPGYARTGVETLRTTGAANCGGIMAATGRGPYQSAVARAYNSPLGLGGGAYHGGTEAGECESAYLGIFRREILTEVGGYDESVRRGEDWELNLRIRERGYLVWFTPELRVTYWPRDTRKRLSKQFWSTGVWRGDLVRGLATRTPLRFFAPPALVAGLGASAAVATVDRVRPLRGPTRVLRAAHLVPLAYAGFLALVAGREEGSARQKALLAEVIATMHLSWGAGFLSGVTRGGGQTVDRSRH</sequence>
<dbReference type="CDD" id="cd02525">
    <property type="entry name" value="Succinoglycan_BP_ExoA"/>
    <property type="match status" value="1"/>
</dbReference>
<proteinExistence type="predicted"/>
<dbReference type="EMBL" id="CP154795">
    <property type="protein sequence ID" value="XAN06909.1"/>
    <property type="molecule type" value="Genomic_DNA"/>
</dbReference>
<dbReference type="InterPro" id="IPR029044">
    <property type="entry name" value="Nucleotide-diphossugar_trans"/>
</dbReference>
<accession>A0ABZ3FP66</accession>
<dbReference type="InterPro" id="IPR001173">
    <property type="entry name" value="Glyco_trans_2-like"/>
</dbReference>
<feature type="transmembrane region" description="Helical" evidence="1">
    <location>
        <begin position="284"/>
        <end position="303"/>
    </location>
</feature>
<keyword evidence="3" id="KW-0808">Transferase</keyword>
<dbReference type="PANTHER" id="PTHR43685:SF2">
    <property type="entry name" value="GLYCOSYLTRANSFERASE 2-LIKE DOMAIN-CONTAINING PROTEIN"/>
    <property type="match status" value="1"/>
</dbReference>
<evidence type="ECO:0000256" key="1">
    <source>
        <dbReference type="SAM" id="Phobius"/>
    </source>
</evidence>
<evidence type="ECO:0000313" key="3">
    <source>
        <dbReference type="EMBL" id="XAN06909.1"/>
    </source>
</evidence>
<feature type="transmembrane region" description="Helical" evidence="1">
    <location>
        <begin position="315"/>
        <end position="335"/>
    </location>
</feature>
<dbReference type="Pfam" id="PF00535">
    <property type="entry name" value="Glycos_transf_2"/>
    <property type="match status" value="1"/>
</dbReference>
<gene>
    <name evidence="3" type="ORF">AADG42_06190</name>
</gene>
<evidence type="ECO:0000313" key="4">
    <source>
        <dbReference type="Proteomes" id="UP001442841"/>
    </source>
</evidence>
<evidence type="ECO:0000259" key="2">
    <source>
        <dbReference type="Pfam" id="PF00535"/>
    </source>
</evidence>
<feature type="domain" description="Glycosyltransferase 2-like" evidence="2">
    <location>
        <begin position="16"/>
        <end position="154"/>
    </location>
</feature>
<name>A0ABZ3FP66_9ACTN</name>
<feature type="transmembrane region" description="Helical" evidence="1">
    <location>
        <begin position="253"/>
        <end position="272"/>
    </location>
</feature>
<dbReference type="InterPro" id="IPR050834">
    <property type="entry name" value="Glycosyltransf_2"/>
</dbReference>
<keyword evidence="1" id="KW-1133">Transmembrane helix</keyword>